<name>A0AAV9KJM9_9SOLN</name>
<dbReference type="EMBL" id="JAWPEI010000010">
    <property type="protein sequence ID" value="KAK4713529.1"/>
    <property type="molecule type" value="Genomic_DNA"/>
</dbReference>
<dbReference type="InterPro" id="IPR036691">
    <property type="entry name" value="Endo/exonu/phosph_ase_sf"/>
</dbReference>
<dbReference type="Gene3D" id="3.60.10.10">
    <property type="entry name" value="Endonuclease/exonuclease/phosphatase"/>
    <property type="match status" value="1"/>
</dbReference>
<dbReference type="GO" id="GO:0003824">
    <property type="term" value="F:catalytic activity"/>
    <property type="evidence" value="ECO:0007669"/>
    <property type="project" value="InterPro"/>
</dbReference>
<organism evidence="2 3">
    <name type="scientific">Solanum pinnatisectum</name>
    <name type="common">tansyleaf nightshade</name>
    <dbReference type="NCBI Taxonomy" id="50273"/>
    <lineage>
        <taxon>Eukaryota</taxon>
        <taxon>Viridiplantae</taxon>
        <taxon>Streptophyta</taxon>
        <taxon>Embryophyta</taxon>
        <taxon>Tracheophyta</taxon>
        <taxon>Spermatophyta</taxon>
        <taxon>Magnoliopsida</taxon>
        <taxon>eudicotyledons</taxon>
        <taxon>Gunneridae</taxon>
        <taxon>Pentapetalae</taxon>
        <taxon>asterids</taxon>
        <taxon>lamiids</taxon>
        <taxon>Solanales</taxon>
        <taxon>Solanaceae</taxon>
        <taxon>Solanoideae</taxon>
        <taxon>Solaneae</taxon>
        <taxon>Solanum</taxon>
    </lineage>
</organism>
<evidence type="ECO:0000313" key="3">
    <source>
        <dbReference type="Proteomes" id="UP001311915"/>
    </source>
</evidence>
<evidence type="ECO:0000313" key="2">
    <source>
        <dbReference type="EMBL" id="KAK4713529.1"/>
    </source>
</evidence>
<comment type="caution">
    <text evidence="2">The sequence shown here is derived from an EMBL/GenBank/DDBJ whole genome shotgun (WGS) entry which is preliminary data.</text>
</comment>
<dbReference type="AlphaFoldDB" id="A0AAV9KJM9"/>
<sequence>MNWLFWNIRGLNKIHKQKEVKQFLLNKRIRLACIVETRVNEHNMTKILQAIAPGWDIQSNYQDAINGRIWLLWDPSWYDITLRHKSSQLIHCLVRDRSNDQQLLVTVIYAFNTRDQRKPLWQDLKQLSQGITHPWVIAGDFNVVLSYQDRLSGNPITAAEIQDFSECIQHSDIHEIPWQGEFYTWSNKQRGKDRVMSRIDRVFGNYEWMLHWEHVTTNYGLPFISYHAPMTLQIQPPQRVRGVPFKFFNIWVEHYTFMGIVENTWSQKLAPDRMQDIWLKLKALKAKLRIDETRTMLADIQTTMNTQSTEELIQLEKDTPTNLEKWSLLEENAIRQKSRAQWIKLGDSNTKYFSAVCKERSNMKQIIEIISLNGQKLHDPEKIKDEFVSFYISLMGSSTSTLPAVNKYIMKT</sequence>
<feature type="domain" description="Endonuclease/exonuclease/phosphatase" evidence="1">
    <location>
        <begin position="5"/>
        <end position="227"/>
    </location>
</feature>
<dbReference type="Proteomes" id="UP001311915">
    <property type="component" value="Unassembled WGS sequence"/>
</dbReference>
<dbReference type="InterPro" id="IPR005135">
    <property type="entry name" value="Endo/exonuclease/phosphatase"/>
</dbReference>
<keyword evidence="3" id="KW-1185">Reference proteome</keyword>
<evidence type="ECO:0000259" key="1">
    <source>
        <dbReference type="Pfam" id="PF03372"/>
    </source>
</evidence>
<proteinExistence type="predicted"/>
<dbReference type="PANTHER" id="PTHR33710">
    <property type="entry name" value="BNAC02G09200D PROTEIN"/>
    <property type="match status" value="1"/>
</dbReference>
<reference evidence="2 3" key="1">
    <citation type="submission" date="2023-10" db="EMBL/GenBank/DDBJ databases">
        <title>Genome-Wide Identification Analysis in wild type Solanum Pinnatisectum Reveals Some Genes Defensing Phytophthora Infestans.</title>
        <authorList>
            <person name="Sun C."/>
        </authorList>
    </citation>
    <scope>NUCLEOTIDE SEQUENCE [LARGE SCALE GENOMIC DNA]</scope>
    <source>
        <strain evidence="2">LQN</strain>
        <tissue evidence="2">Leaf</tissue>
    </source>
</reference>
<dbReference type="SUPFAM" id="SSF56219">
    <property type="entry name" value="DNase I-like"/>
    <property type="match status" value="1"/>
</dbReference>
<accession>A0AAV9KJM9</accession>
<gene>
    <name evidence="2" type="ORF">R3W88_019436</name>
</gene>
<dbReference type="PANTHER" id="PTHR33710:SF80">
    <property type="entry name" value="ENDONUCLEASE_EXONUCLEASE_PHOSPHATASE"/>
    <property type="match status" value="1"/>
</dbReference>
<protein>
    <recommendedName>
        <fullName evidence="1">Endonuclease/exonuclease/phosphatase domain-containing protein</fullName>
    </recommendedName>
</protein>
<dbReference type="Pfam" id="PF03372">
    <property type="entry name" value="Exo_endo_phos"/>
    <property type="match status" value="1"/>
</dbReference>